<sequence>MRRLIRPALSGLLAAAGGIATAELVASPVRPESSPLVAIGGTVIDATPTPVKEYAVATFGTYDKPLLIGTILAVLALLAAAVGVLAVHHRAAALLAIGALGLVGAAAALTRPMARPIDALPALLAGAVSAGLLAWLAPKAATAPPPPSPVPGTGPATDGAPAGEPAAVPAAAAGDTSRDDRAAARTGRRAFLVAAGLVALGTALAGGLAAIIRRSGAQAADEARAAIALPAPADPGPPPEQTPGFYTPNQDFYRVDIALTVPRVDPRQWTLQITGMVDRPTELTFDDLLKQPLIERDITLNCVSNEVGGPYVGNARWLGVPLAPLLRAAGVQAGADQIVARGADGITIGTPVATVLDGRDAILALGMNGQALPPEHGFPVRMLTPGLYGYVGAAKWITSLELATFSSFDAYWVQRGWAATGPVKTASRIDRPKAFAQLAAGTVPVAGVAWAQHRGISAVEVQVDDAPWQQARLLPVPSTDTWVQWTWDWPAATAGSHTLRVRAVDGTGALQTEQRADPFPNGASGWQSVLVTVA</sequence>
<dbReference type="Gene3D" id="2.60.40.650">
    <property type="match status" value="1"/>
</dbReference>
<keyword evidence="2" id="KW-1133">Transmembrane helix</keyword>
<dbReference type="RefSeq" id="WP_203693353.1">
    <property type="nucleotide sequence ID" value="NZ_BAAALC010000041.1"/>
</dbReference>
<feature type="compositionally biased region" description="Pro residues" evidence="1">
    <location>
        <begin position="143"/>
        <end position="152"/>
    </location>
</feature>
<dbReference type="SUPFAM" id="SSF56524">
    <property type="entry name" value="Oxidoreductase molybdopterin-binding domain"/>
    <property type="match status" value="1"/>
</dbReference>
<reference evidence="5 6" key="1">
    <citation type="submission" date="2021-01" db="EMBL/GenBank/DDBJ databases">
        <title>Whole genome shotgun sequence of Catellatospora coxensis NBRC 107359.</title>
        <authorList>
            <person name="Komaki H."/>
            <person name="Tamura T."/>
        </authorList>
    </citation>
    <scope>NUCLEOTIDE SEQUENCE [LARGE SCALE GENOMIC DNA]</scope>
    <source>
        <strain evidence="5 6">NBRC 107359</strain>
    </source>
</reference>
<dbReference type="Proteomes" id="UP000630887">
    <property type="component" value="Unassembled WGS sequence"/>
</dbReference>
<dbReference type="Gene3D" id="3.90.420.10">
    <property type="entry name" value="Oxidoreductase, molybdopterin-binding domain"/>
    <property type="match status" value="1"/>
</dbReference>
<dbReference type="Pfam" id="PF00174">
    <property type="entry name" value="Oxidored_molyb"/>
    <property type="match status" value="1"/>
</dbReference>
<dbReference type="EMBL" id="BONI01000029">
    <property type="protein sequence ID" value="GIG06998.1"/>
    <property type="molecule type" value="Genomic_DNA"/>
</dbReference>
<keyword evidence="2" id="KW-0472">Membrane</keyword>
<feature type="transmembrane region" description="Helical" evidence="2">
    <location>
        <begin position="94"/>
        <end position="113"/>
    </location>
</feature>
<organism evidence="5 6">
    <name type="scientific">Catellatospora coxensis</name>
    <dbReference type="NCBI Taxonomy" id="310354"/>
    <lineage>
        <taxon>Bacteria</taxon>
        <taxon>Bacillati</taxon>
        <taxon>Actinomycetota</taxon>
        <taxon>Actinomycetes</taxon>
        <taxon>Micromonosporales</taxon>
        <taxon>Micromonosporaceae</taxon>
        <taxon>Catellatospora</taxon>
    </lineage>
</organism>
<dbReference type="InterPro" id="IPR036374">
    <property type="entry name" value="OxRdtase_Mopterin-bd_sf"/>
</dbReference>
<keyword evidence="6" id="KW-1185">Reference proteome</keyword>
<dbReference type="GO" id="GO:0043546">
    <property type="term" value="F:molybdopterin cofactor binding"/>
    <property type="evidence" value="ECO:0007669"/>
    <property type="project" value="TreeGrafter"/>
</dbReference>
<dbReference type="GO" id="GO:0020037">
    <property type="term" value="F:heme binding"/>
    <property type="evidence" value="ECO:0007669"/>
    <property type="project" value="TreeGrafter"/>
</dbReference>
<feature type="transmembrane region" description="Helical" evidence="2">
    <location>
        <begin position="119"/>
        <end position="137"/>
    </location>
</feature>
<evidence type="ECO:0000256" key="1">
    <source>
        <dbReference type="SAM" id="MobiDB-lite"/>
    </source>
</evidence>
<feature type="transmembrane region" description="Helical" evidence="2">
    <location>
        <begin position="66"/>
        <end position="87"/>
    </location>
</feature>
<keyword evidence="3" id="KW-0732">Signal</keyword>
<dbReference type="GO" id="GO:0008482">
    <property type="term" value="F:sulfite oxidase activity"/>
    <property type="evidence" value="ECO:0007669"/>
    <property type="project" value="TreeGrafter"/>
</dbReference>
<evidence type="ECO:0000256" key="2">
    <source>
        <dbReference type="SAM" id="Phobius"/>
    </source>
</evidence>
<dbReference type="AlphaFoldDB" id="A0A8J3KQX7"/>
<dbReference type="SUPFAM" id="SSF81296">
    <property type="entry name" value="E set domains"/>
    <property type="match status" value="1"/>
</dbReference>
<feature type="chain" id="PRO_5035220232" description="Oxidoreductase molybdopterin-binding domain-containing protein" evidence="3">
    <location>
        <begin position="23"/>
        <end position="534"/>
    </location>
</feature>
<accession>A0A8J3KQX7</accession>
<dbReference type="PANTHER" id="PTHR19372:SF7">
    <property type="entry name" value="SULFITE OXIDASE, MITOCHONDRIAL"/>
    <property type="match status" value="1"/>
</dbReference>
<keyword evidence="2" id="KW-0812">Transmembrane</keyword>
<feature type="domain" description="Oxidoreductase molybdopterin-binding" evidence="4">
    <location>
        <begin position="259"/>
        <end position="410"/>
    </location>
</feature>
<feature type="transmembrane region" description="Helical" evidence="2">
    <location>
        <begin position="190"/>
        <end position="212"/>
    </location>
</feature>
<evidence type="ECO:0000313" key="6">
    <source>
        <dbReference type="Proteomes" id="UP000630887"/>
    </source>
</evidence>
<dbReference type="PANTHER" id="PTHR19372">
    <property type="entry name" value="SULFITE REDUCTASE"/>
    <property type="match status" value="1"/>
</dbReference>
<name>A0A8J3KQX7_9ACTN</name>
<feature type="compositionally biased region" description="Low complexity" evidence="1">
    <location>
        <begin position="153"/>
        <end position="175"/>
    </location>
</feature>
<evidence type="ECO:0000259" key="4">
    <source>
        <dbReference type="Pfam" id="PF00174"/>
    </source>
</evidence>
<dbReference type="Pfam" id="PF17957">
    <property type="entry name" value="Big_7"/>
    <property type="match status" value="1"/>
</dbReference>
<comment type="caution">
    <text evidence="5">The sequence shown here is derived from an EMBL/GenBank/DDBJ whole genome shotgun (WGS) entry which is preliminary data.</text>
</comment>
<feature type="region of interest" description="Disordered" evidence="1">
    <location>
        <begin position="143"/>
        <end position="181"/>
    </location>
</feature>
<dbReference type="GO" id="GO:0006790">
    <property type="term" value="P:sulfur compound metabolic process"/>
    <property type="evidence" value="ECO:0007669"/>
    <property type="project" value="TreeGrafter"/>
</dbReference>
<dbReference type="InterPro" id="IPR000572">
    <property type="entry name" value="OxRdtase_Mopterin-bd_dom"/>
</dbReference>
<proteinExistence type="predicted"/>
<protein>
    <recommendedName>
        <fullName evidence="4">Oxidoreductase molybdopterin-binding domain-containing protein</fullName>
    </recommendedName>
</protein>
<gene>
    <name evidence="5" type="ORF">Cco03nite_36980</name>
</gene>
<evidence type="ECO:0000313" key="5">
    <source>
        <dbReference type="EMBL" id="GIG06998.1"/>
    </source>
</evidence>
<dbReference type="InterPro" id="IPR014756">
    <property type="entry name" value="Ig_E-set"/>
</dbReference>
<evidence type="ECO:0000256" key="3">
    <source>
        <dbReference type="SAM" id="SignalP"/>
    </source>
</evidence>
<feature type="signal peptide" evidence="3">
    <location>
        <begin position="1"/>
        <end position="22"/>
    </location>
</feature>